<feature type="region of interest" description="Disordered" evidence="1">
    <location>
        <begin position="539"/>
        <end position="560"/>
    </location>
</feature>
<feature type="compositionally biased region" description="Basic and acidic residues" evidence="1">
    <location>
        <begin position="755"/>
        <end position="775"/>
    </location>
</feature>
<reference evidence="2" key="1">
    <citation type="journal article" date="2020" name="Fungal Divers.">
        <title>Resolving the Mortierellaceae phylogeny through synthesis of multi-gene phylogenetics and phylogenomics.</title>
        <authorList>
            <person name="Vandepol N."/>
            <person name="Liber J."/>
            <person name="Desiro A."/>
            <person name="Na H."/>
            <person name="Kennedy M."/>
            <person name="Barry K."/>
            <person name="Grigoriev I.V."/>
            <person name="Miller A.N."/>
            <person name="O'Donnell K."/>
            <person name="Stajich J.E."/>
            <person name="Bonito G."/>
        </authorList>
    </citation>
    <scope>NUCLEOTIDE SEQUENCE</scope>
    <source>
        <strain evidence="2">KOD948</strain>
    </source>
</reference>
<organism evidence="2 3">
    <name type="scientific">Mortierella polycephala</name>
    <dbReference type="NCBI Taxonomy" id="41804"/>
    <lineage>
        <taxon>Eukaryota</taxon>
        <taxon>Fungi</taxon>
        <taxon>Fungi incertae sedis</taxon>
        <taxon>Mucoromycota</taxon>
        <taxon>Mortierellomycotina</taxon>
        <taxon>Mortierellomycetes</taxon>
        <taxon>Mortierellales</taxon>
        <taxon>Mortierellaceae</taxon>
        <taxon>Mortierella</taxon>
    </lineage>
</organism>
<evidence type="ECO:0000256" key="1">
    <source>
        <dbReference type="SAM" id="MobiDB-lite"/>
    </source>
</evidence>
<comment type="caution">
    <text evidence="2">The sequence shown here is derived from an EMBL/GenBank/DDBJ whole genome shotgun (WGS) entry which is preliminary data.</text>
</comment>
<feature type="compositionally biased region" description="Acidic residues" evidence="1">
    <location>
        <begin position="25"/>
        <end position="39"/>
    </location>
</feature>
<feature type="region of interest" description="Disordered" evidence="1">
    <location>
        <begin position="223"/>
        <end position="267"/>
    </location>
</feature>
<accession>A0A9P6TYQ5</accession>
<evidence type="ECO:0000313" key="2">
    <source>
        <dbReference type="EMBL" id="KAG0252959.1"/>
    </source>
</evidence>
<dbReference type="OrthoDB" id="2412252at2759"/>
<feature type="compositionally biased region" description="Polar residues" evidence="1">
    <location>
        <begin position="47"/>
        <end position="74"/>
    </location>
</feature>
<evidence type="ECO:0000313" key="3">
    <source>
        <dbReference type="Proteomes" id="UP000726737"/>
    </source>
</evidence>
<sequence length="780" mass="87021">MGYEIPPPRSAFTPQAFDWSHQQHDDDEDDEDDDDDEEDNIRVFLKTSFQDSPPISGDSKANNLNSSNDNTAKNESMERQGGSWSLEHNSMPTTDLLLSSESSPDLLAFRQPIVWPVVGSMGPAKAAAIDMWRRSLLSPLLMEDVHSRHSEDQDQDLQAMGVHKSNIILGGRRPSADHTRDRMEPGFIGCDLEYADDRGIDPPLSSQSRSKWFRFKEQYVRPRLATDSSSSNASADGASDYDPLPMYDRPRQCSLQPPPCHRDDDNIPQSMTGRRRHINLGGHEIRPGVGPQDYFNSRIPISKEYNILAQEHAMATKRYSLWQKSQLSSEGDSGTDRDSYTAQYQTPDMTGASYAEPPSRDSYMNLTHRERDLNPNLFKNGVSDIYLLPSKPLPPKRTQPARTNISSKTTESGVKKKGILTSILKRPSLPGMDTATLAAAVAAGASSAAISKKTRIVVNQPSSVDMYPSVSDPSMSLHRSSSSYLPIHDPNFVFPVPSVAPRMMPIAPDQRFPEPIGPLSIPSSSMNKHVFTPVRAAAAAVRHPPVRPPRRHPVENKTPGKAYIGVPEFGGMATSSSGIPYGKRGSLSSPDLVSPIMAQSSIHRHHDGSKFLGPPQPEDMPRRNSAPAVTFLGLGLDMGEEWNSSKELHLTPVPREELRLPTVVVNTLTEPRLDHQKNVNMNVDDDENEREEQRRRKEKERATPSPPMRHVQAQHQQLRHPQEQRQQQDSKVPGSKLSAPLLRRYSSTTSFRKSGLMEKHLIHKDDENSSVPSDERFCYF</sequence>
<feature type="compositionally biased region" description="Low complexity" evidence="1">
    <location>
        <begin position="225"/>
        <end position="242"/>
    </location>
</feature>
<feature type="region of interest" description="Disordered" evidence="1">
    <location>
        <begin position="389"/>
        <end position="412"/>
    </location>
</feature>
<feature type="region of interest" description="Disordered" evidence="1">
    <location>
        <begin position="327"/>
        <end position="362"/>
    </location>
</feature>
<feature type="region of interest" description="Disordered" evidence="1">
    <location>
        <begin position="1"/>
        <end position="88"/>
    </location>
</feature>
<feature type="region of interest" description="Disordered" evidence="1">
    <location>
        <begin position="669"/>
        <end position="775"/>
    </location>
</feature>
<name>A0A9P6TYQ5_9FUNG</name>
<feature type="compositionally biased region" description="Basic and acidic residues" evidence="1">
    <location>
        <begin position="691"/>
        <end position="702"/>
    </location>
</feature>
<proteinExistence type="predicted"/>
<dbReference type="Proteomes" id="UP000726737">
    <property type="component" value="Unassembled WGS sequence"/>
</dbReference>
<dbReference type="AlphaFoldDB" id="A0A9P6TYQ5"/>
<feature type="region of interest" description="Disordered" evidence="1">
    <location>
        <begin position="602"/>
        <end position="623"/>
    </location>
</feature>
<keyword evidence="3" id="KW-1185">Reference proteome</keyword>
<gene>
    <name evidence="2" type="ORF">BG011_006635</name>
</gene>
<feature type="compositionally biased region" description="Polar residues" evidence="1">
    <location>
        <begin position="400"/>
        <end position="412"/>
    </location>
</feature>
<protein>
    <submittedName>
        <fullName evidence="2">Uncharacterized protein</fullName>
    </submittedName>
</protein>
<dbReference type="EMBL" id="JAAAJA010000488">
    <property type="protein sequence ID" value="KAG0252959.1"/>
    <property type="molecule type" value="Genomic_DNA"/>
</dbReference>